<protein>
    <recommendedName>
        <fullName evidence="3">AbiJ N-terminal domain-containing protein</fullName>
    </recommendedName>
</protein>
<dbReference type="Proteomes" id="UP000198945">
    <property type="component" value="Unassembled WGS sequence"/>
</dbReference>
<proteinExistence type="predicted"/>
<evidence type="ECO:0000313" key="1">
    <source>
        <dbReference type="EMBL" id="SDI79059.1"/>
    </source>
</evidence>
<name>A0A1G8NFL8_9FIRM</name>
<evidence type="ECO:0008006" key="3">
    <source>
        <dbReference type="Google" id="ProtNLM"/>
    </source>
</evidence>
<dbReference type="AlphaFoldDB" id="A0A1G8NFL8"/>
<dbReference type="EMBL" id="FNEH01000015">
    <property type="protein sequence ID" value="SDI79059.1"/>
    <property type="molecule type" value="Genomic_DNA"/>
</dbReference>
<gene>
    <name evidence="1" type="ORF">SAMN04515654_1156</name>
</gene>
<organism evidence="1 2">
    <name type="scientific">Halanaerobium congolense</name>
    <dbReference type="NCBI Taxonomy" id="54121"/>
    <lineage>
        <taxon>Bacteria</taxon>
        <taxon>Bacillati</taxon>
        <taxon>Bacillota</taxon>
        <taxon>Clostridia</taxon>
        <taxon>Halanaerobiales</taxon>
        <taxon>Halanaerobiaceae</taxon>
        <taxon>Halanaerobium</taxon>
    </lineage>
</organism>
<sequence length="270" mass="31772">METRQLLARAVNLLMKETYYNDEYNEQISWNMHTQAFGVAEIAQNTRRLYRSQNFGDSDYPDIVMDLFINIFVDKGEEVAIDFTKHVLKNELNLRDEEIINKDRDLFHELNLISDDLEIIEYSSTKILNVGNYPDDFYEDLQAEINKAYNYRLYSSVFVLVRKLFENLVIDLLRKKYGMENVDLFFNPSKNRFYNFSNLIENLEEKQLDFRPAEPAINSKLIETINDFRQKGNSSAHSITLNIKKEDLDEEIDGLEHTIKILVRGLNNLG</sequence>
<evidence type="ECO:0000313" key="2">
    <source>
        <dbReference type="Proteomes" id="UP000198945"/>
    </source>
</evidence>
<dbReference type="RefSeq" id="WP_089716981.1">
    <property type="nucleotide sequence ID" value="NZ_FNEH01000015.1"/>
</dbReference>
<accession>A0A1G8NFL8</accession>
<reference evidence="1 2" key="1">
    <citation type="submission" date="2016-10" db="EMBL/GenBank/DDBJ databases">
        <authorList>
            <person name="de Groot N.N."/>
        </authorList>
    </citation>
    <scope>NUCLEOTIDE SEQUENCE [LARGE SCALE GENOMIC DNA]</scope>
    <source>
        <strain evidence="1 2">WG7</strain>
    </source>
</reference>